<organism evidence="2 3">
    <name type="scientific">Burkholderia mallei (strain ATCC 23344)</name>
    <dbReference type="NCBI Taxonomy" id="243160"/>
    <lineage>
        <taxon>Bacteria</taxon>
        <taxon>Pseudomonadati</taxon>
        <taxon>Pseudomonadota</taxon>
        <taxon>Betaproteobacteria</taxon>
        <taxon>Burkholderiales</taxon>
        <taxon>Burkholderiaceae</taxon>
        <taxon>Burkholderia</taxon>
        <taxon>pseudomallei group</taxon>
    </lineage>
</organism>
<proteinExistence type="predicted"/>
<dbReference type="Proteomes" id="UP000006693">
    <property type="component" value="Chromosome 1"/>
</dbReference>
<keyword evidence="3" id="KW-1185">Reference proteome</keyword>
<name>A0A0H2WJN0_BURMA</name>
<reference evidence="2 3" key="1">
    <citation type="journal article" date="2004" name="Proc. Natl. Acad. Sci. U.S.A.">
        <title>Structural flexibility in the Burkholderia mallei genome.</title>
        <authorList>
            <person name="Nierman W.C."/>
            <person name="DeShazer D."/>
            <person name="Kim H.S."/>
            <person name="Tettelin H."/>
            <person name="Nelson K.E."/>
            <person name="Feldblyum T."/>
            <person name="Ulrich R.L."/>
            <person name="Ronning C.M."/>
            <person name="Brinkac L.M."/>
            <person name="Daugherty S.C."/>
            <person name="Davidsen T.D."/>
            <person name="Deboy R.T."/>
            <person name="Dimitrov G."/>
            <person name="Dodson R.J."/>
            <person name="Durkin A.S."/>
            <person name="Gwinn M.L."/>
            <person name="Haft D.H."/>
            <person name="Khouri H."/>
            <person name="Kolonay J.F."/>
            <person name="Madupu R."/>
            <person name="Mohammoud Y."/>
            <person name="Nelson W.C."/>
            <person name="Radune D."/>
            <person name="Romero C.M."/>
            <person name="Sarria S."/>
            <person name="Selengut J."/>
            <person name="Shamblin C."/>
            <person name="Sullivan S.A."/>
            <person name="White O."/>
            <person name="Yu Y."/>
            <person name="Zafar N."/>
            <person name="Zhou L."/>
            <person name="Fraser C.M."/>
        </authorList>
    </citation>
    <scope>NUCLEOTIDE SEQUENCE [LARGE SCALE GENOMIC DNA]</scope>
    <source>
        <strain evidence="2 3">ATCC 23344</strain>
    </source>
</reference>
<evidence type="ECO:0000313" key="2">
    <source>
        <dbReference type="EMBL" id="AAU49144.1"/>
    </source>
</evidence>
<dbReference type="KEGG" id="bma:BMA0349"/>
<gene>
    <name evidence="2" type="ordered locus">BMA0349</name>
</gene>
<accession>A0A0H2WJN0</accession>
<evidence type="ECO:0000256" key="1">
    <source>
        <dbReference type="SAM" id="MobiDB-lite"/>
    </source>
</evidence>
<protein>
    <submittedName>
        <fullName evidence="2">Uncharacterized protein</fullName>
    </submittedName>
</protein>
<evidence type="ECO:0000313" key="3">
    <source>
        <dbReference type="Proteomes" id="UP000006693"/>
    </source>
</evidence>
<dbReference type="AlphaFoldDB" id="A0A0H2WJN0"/>
<dbReference type="EMBL" id="CP000010">
    <property type="protein sequence ID" value="AAU49144.1"/>
    <property type="molecule type" value="Genomic_DNA"/>
</dbReference>
<sequence length="77" mass="7977">MPSRAARGSCEADEALAPQGVPATSRTVSKKAGAGRVSATRRSRGHSGDDMKPTPTPCFAAARRRIAASSAARRRLA</sequence>
<dbReference type="HOGENOM" id="CLU_2631369_0_0_4"/>
<feature type="region of interest" description="Disordered" evidence="1">
    <location>
        <begin position="1"/>
        <end position="58"/>
    </location>
</feature>